<dbReference type="EMBL" id="MPUH01000050">
    <property type="protein sequence ID" value="OMJ93038.1"/>
    <property type="molecule type" value="Genomic_DNA"/>
</dbReference>
<protein>
    <submittedName>
        <fullName evidence="2">Uncharacterized protein</fullName>
    </submittedName>
</protein>
<evidence type="ECO:0000313" key="2">
    <source>
        <dbReference type="EMBL" id="OMJ93038.1"/>
    </source>
</evidence>
<feature type="compositionally biased region" description="Low complexity" evidence="1">
    <location>
        <begin position="38"/>
        <end position="48"/>
    </location>
</feature>
<dbReference type="Proteomes" id="UP000187209">
    <property type="component" value="Unassembled WGS sequence"/>
</dbReference>
<evidence type="ECO:0000256" key="1">
    <source>
        <dbReference type="SAM" id="MobiDB-lite"/>
    </source>
</evidence>
<accession>A0A1R2CVK3</accession>
<sequence length="174" mass="20144">MKAHSKLSTSLCENLEFPSISRGRGSSRRPTLPKLRHGSSILNNSGSLNTTECSYHKKEDSFSISGKPPRVPVLRTGQLKPKERNDNLLIENIDYEKYYIAEYQKHEIVNSRQIYNSQMPFWFIDSMGKSDNFNHKTKESTRSIGLSIEDIELANTNRSNYLTWLRHMQMKSED</sequence>
<gene>
    <name evidence="2" type="ORF">SteCoe_4121</name>
</gene>
<keyword evidence="3" id="KW-1185">Reference proteome</keyword>
<organism evidence="2 3">
    <name type="scientific">Stentor coeruleus</name>
    <dbReference type="NCBI Taxonomy" id="5963"/>
    <lineage>
        <taxon>Eukaryota</taxon>
        <taxon>Sar</taxon>
        <taxon>Alveolata</taxon>
        <taxon>Ciliophora</taxon>
        <taxon>Postciliodesmatophora</taxon>
        <taxon>Heterotrichea</taxon>
        <taxon>Heterotrichida</taxon>
        <taxon>Stentoridae</taxon>
        <taxon>Stentor</taxon>
    </lineage>
</organism>
<reference evidence="2 3" key="1">
    <citation type="submission" date="2016-11" db="EMBL/GenBank/DDBJ databases">
        <title>The macronuclear genome of Stentor coeruleus: a giant cell with tiny introns.</title>
        <authorList>
            <person name="Slabodnick M."/>
            <person name="Ruby J.G."/>
            <person name="Reiff S.B."/>
            <person name="Swart E.C."/>
            <person name="Gosai S."/>
            <person name="Prabakaran S."/>
            <person name="Witkowska E."/>
            <person name="Larue G.E."/>
            <person name="Fisher S."/>
            <person name="Freeman R.M."/>
            <person name="Gunawardena J."/>
            <person name="Chu W."/>
            <person name="Stover N.A."/>
            <person name="Gregory B.D."/>
            <person name="Nowacki M."/>
            <person name="Derisi J."/>
            <person name="Roy S.W."/>
            <person name="Marshall W.F."/>
            <person name="Sood P."/>
        </authorList>
    </citation>
    <scope>NUCLEOTIDE SEQUENCE [LARGE SCALE GENOMIC DNA]</scope>
    <source>
        <strain evidence="2">WM001</strain>
    </source>
</reference>
<evidence type="ECO:0000313" key="3">
    <source>
        <dbReference type="Proteomes" id="UP000187209"/>
    </source>
</evidence>
<dbReference type="AlphaFoldDB" id="A0A1R2CVK3"/>
<comment type="caution">
    <text evidence="2">The sequence shown here is derived from an EMBL/GenBank/DDBJ whole genome shotgun (WGS) entry which is preliminary data.</text>
</comment>
<feature type="region of interest" description="Disordered" evidence="1">
    <location>
        <begin position="19"/>
        <end position="48"/>
    </location>
</feature>
<proteinExistence type="predicted"/>
<name>A0A1R2CVK3_9CILI</name>